<feature type="compositionally biased region" description="Low complexity" evidence="1">
    <location>
        <begin position="176"/>
        <end position="192"/>
    </location>
</feature>
<keyword evidence="3" id="KW-1185">Reference proteome</keyword>
<protein>
    <submittedName>
        <fullName evidence="2">Uncharacterized protein</fullName>
    </submittedName>
</protein>
<dbReference type="EMBL" id="CP101740">
    <property type="protein sequence ID" value="UUL84067.1"/>
    <property type="molecule type" value="Genomic_DNA"/>
</dbReference>
<proteinExistence type="predicted"/>
<dbReference type="RefSeq" id="WP_256507902.1">
    <property type="nucleotide sequence ID" value="NZ_CP101740.1"/>
</dbReference>
<name>A0ABY5LCC1_9SPHN</name>
<dbReference type="Proteomes" id="UP001058533">
    <property type="component" value="Chromosome"/>
</dbReference>
<reference evidence="2" key="1">
    <citation type="submission" date="2022-07" db="EMBL/GenBank/DDBJ databases">
        <title>Sphingomonas sp. nov., a novel bacterium isolated from the north slope of the Mount Everest.</title>
        <authorList>
            <person name="Cui X."/>
            <person name="Liu Y."/>
        </authorList>
    </citation>
    <scope>NUCLEOTIDE SEQUENCE</scope>
    <source>
        <strain evidence="2">S5-59</strain>
    </source>
</reference>
<evidence type="ECO:0000313" key="2">
    <source>
        <dbReference type="EMBL" id="UUL84067.1"/>
    </source>
</evidence>
<organism evidence="2 3">
    <name type="scientific">Sphingomonas qomolangmaensis</name>
    <dbReference type="NCBI Taxonomy" id="2918765"/>
    <lineage>
        <taxon>Bacteria</taxon>
        <taxon>Pseudomonadati</taxon>
        <taxon>Pseudomonadota</taxon>
        <taxon>Alphaproteobacteria</taxon>
        <taxon>Sphingomonadales</taxon>
        <taxon>Sphingomonadaceae</taxon>
        <taxon>Sphingomonas</taxon>
    </lineage>
</organism>
<feature type="region of interest" description="Disordered" evidence="1">
    <location>
        <begin position="170"/>
        <end position="192"/>
    </location>
</feature>
<evidence type="ECO:0000313" key="3">
    <source>
        <dbReference type="Proteomes" id="UP001058533"/>
    </source>
</evidence>
<accession>A0ABY5LCC1</accession>
<evidence type="ECO:0000256" key="1">
    <source>
        <dbReference type="SAM" id="MobiDB-lite"/>
    </source>
</evidence>
<gene>
    <name evidence="2" type="ORF">NMP03_07750</name>
</gene>
<sequence length="192" mass="19925">MAGEADLLEPLDTVADNSTAETGAPTMALLDAIRGGAGDPRKAMLAALAGGAGGPQIDMIMKLIDDQGEDANTALREELMAEVREEQAEAVAELAATAQRLFDAQAVCAERLEDLAAALGACSACFGDNLLCETCHGAGRPGARAPEAAEFARYVMPAVERVRGALRRAARRKTWPRPAAPTMPTTSTMGAS</sequence>